<reference evidence="11 12" key="1">
    <citation type="submission" date="2021-06" db="EMBL/GenBank/DDBJ databases">
        <title>Caerostris extrusa draft genome.</title>
        <authorList>
            <person name="Kono N."/>
            <person name="Arakawa K."/>
        </authorList>
    </citation>
    <scope>NUCLEOTIDE SEQUENCE [LARGE SCALE GENOMIC DNA]</scope>
</reference>
<organism evidence="11 12">
    <name type="scientific">Caerostris extrusa</name>
    <name type="common">Bark spider</name>
    <name type="synonym">Caerostris bankana</name>
    <dbReference type="NCBI Taxonomy" id="172846"/>
    <lineage>
        <taxon>Eukaryota</taxon>
        <taxon>Metazoa</taxon>
        <taxon>Ecdysozoa</taxon>
        <taxon>Arthropoda</taxon>
        <taxon>Chelicerata</taxon>
        <taxon>Arachnida</taxon>
        <taxon>Araneae</taxon>
        <taxon>Araneomorphae</taxon>
        <taxon>Entelegynae</taxon>
        <taxon>Araneoidea</taxon>
        <taxon>Araneidae</taxon>
        <taxon>Caerostris</taxon>
    </lineage>
</organism>
<feature type="repeat" description="ANK" evidence="10">
    <location>
        <begin position="62"/>
        <end position="94"/>
    </location>
</feature>
<keyword evidence="10" id="KW-0040">ANK repeat</keyword>
<accession>A0AAV4PC07</accession>
<evidence type="ECO:0000256" key="5">
    <source>
        <dbReference type="ARBA" id="ARBA00022537"/>
    </source>
</evidence>
<keyword evidence="8" id="KW-0638">Presynaptic neurotoxin</keyword>
<evidence type="ECO:0000256" key="1">
    <source>
        <dbReference type="ARBA" id="ARBA00004175"/>
    </source>
</evidence>
<dbReference type="GO" id="GO:0005576">
    <property type="term" value="C:extracellular region"/>
    <property type="evidence" value="ECO:0007669"/>
    <property type="project" value="UniProtKB-SubCell"/>
</dbReference>
<keyword evidence="3" id="KW-0268">Exocytosis</keyword>
<keyword evidence="12" id="KW-1185">Reference proteome</keyword>
<dbReference type="GO" id="GO:0044231">
    <property type="term" value="C:host cell presynaptic membrane"/>
    <property type="evidence" value="ECO:0007669"/>
    <property type="project" value="UniProtKB-KW"/>
</dbReference>
<dbReference type="InterPro" id="IPR002110">
    <property type="entry name" value="Ankyrin_rpt"/>
</dbReference>
<dbReference type="PANTHER" id="PTHR22882:SF3">
    <property type="entry name" value="SYNPHILIN-1"/>
    <property type="match status" value="1"/>
</dbReference>
<dbReference type="PANTHER" id="PTHR22882">
    <property type="entry name" value="SYNPHILIN-1"/>
    <property type="match status" value="1"/>
</dbReference>
<name>A0AAV4PC07_CAEEX</name>
<dbReference type="SUPFAM" id="SSF48403">
    <property type="entry name" value="Ankyrin repeat"/>
    <property type="match status" value="1"/>
</dbReference>
<keyword evidence="6" id="KW-0800">Toxin</keyword>
<dbReference type="AlphaFoldDB" id="A0AAV4PC07"/>
<comment type="caution">
    <text evidence="11">The sequence shown here is derived from an EMBL/GenBank/DDBJ whole genome shotgun (WGS) entry which is preliminary data.</text>
</comment>
<evidence type="ECO:0000256" key="7">
    <source>
        <dbReference type="ARBA" id="ARBA00022699"/>
    </source>
</evidence>
<dbReference type="SMART" id="SM00248">
    <property type="entry name" value="ANK"/>
    <property type="match status" value="3"/>
</dbReference>
<dbReference type="GO" id="GO:0090729">
    <property type="term" value="F:toxin activity"/>
    <property type="evidence" value="ECO:0007669"/>
    <property type="project" value="UniProtKB-KW"/>
</dbReference>
<dbReference type="PROSITE" id="PS50088">
    <property type="entry name" value="ANK_REPEAT"/>
    <property type="match status" value="1"/>
</dbReference>
<keyword evidence="7" id="KW-0528">Neurotoxin</keyword>
<dbReference type="InterPro" id="IPR036770">
    <property type="entry name" value="Ankyrin_rpt-contain_sf"/>
</dbReference>
<evidence type="ECO:0000256" key="8">
    <source>
        <dbReference type="ARBA" id="ARBA00023028"/>
    </source>
</evidence>
<dbReference type="PROSITE" id="PS50297">
    <property type="entry name" value="ANK_REP_REGION"/>
    <property type="match status" value="1"/>
</dbReference>
<dbReference type="InterPro" id="IPR040133">
    <property type="entry name" value="SNCAIP"/>
</dbReference>
<dbReference type="Pfam" id="PF12796">
    <property type="entry name" value="Ank_2"/>
    <property type="match status" value="1"/>
</dbReference>
<dbReference type="GO" id="GO:0006887">
    <property type="term" value="P:exocytosis"/>
    <property type="evidence" value="ECO:0007669"/>
    <property type="project" value="UniProtKB-KW"/>
</dbReference>
<evidence type="ECO:0000313" key="12">
    <source>
        <dbReference type="Proteomes" id="UP001054945"/>
    </source>
</evidence>
<evidence type="ECO:0000313" key="11">
    <source>
        <dbReference type="EMBL" id="GIX94735.1"/>
    </source>
</evidence>
<keyword evidence="9" id="KW-1053">Target membrane</keyword>
<gene>
    <name evidence="11" type="primary">Sncaip</name>
    <name evidence="11" type="ORF">CEXT_26941</name>
</gene>
<evidence type="ECO:0000256" key="3">
    <source>
        <dbReference type="ARBA" id="ARBA00022483"/>
    </source>
</evidence>
<comment type="subcellular location">
    <subcellularLocation>
        <location evidence="2">Secreted</location>
    </subcellularLocation>
    <subcellularLocation>
        <location evidence="1">Target cell membrane</location>
    </subcellularLocation>
</comment>
<sequence length="329" mass="37874">MGAYFAVQWLIHNTISKSQLLPQSDSRSLLHIAARYGQYAIVEWLLNYMSAQNLDAAIVDSEGNTALHLAAKYGHINCVKALVFHIGNLKAKNEHCLKPLDLAVKHGKNDCADFLVALESCYNLASLNLRQHLDIQNLQKENTEMKNYFKELLTLTKRLTSSKRVSAIFFKSKSSYSSISQVQVIGKSNDKNLRYLDDYSQLLATVMTDEEHRLLMVENKWKKSENKLNILTLRKTLDVLRSQFHHIMDKVNSLSQLPSTPESSDSSWNSDEEIFEPEKPFPDLFSPPRMLLILFFLKLQFSLFRYQTQISKRELNIVDPNSKIIQPRH</sequence>
<dbReference type="EMBL" id="BPLR01004419">
    <property type="protein sequence ID" value="GIX94735.1"/>
    <property type="molecule type" value="Genomic_DNA"/>
</dbReference>
<dbReference type="GO" id="GO:0031625">
    <property type="term" value="F:ubiquitin protein ligase binding"/>
    <property type="evidence" value="ECO:0007669"/>
    <property type="project" value="TreeGrafter"/>
</dbReference>
<proteinExistence type="predicted"/>
<dbReference type="GO" id="GO:0044218">
    <property type="term" value="C:other organism cell membrane"/>
    <property type="evidence" value="ECO:0007669"/>
    <property type="project" value="UniProtKB-KW"/>
</dbReference>
<evidence type="ECO:0000256" key="10">
    <source>
        <dbReference type="PROSITE-ProRule" id="PRU00023"/>
    </source>
</evidence>
<evidence type="ECO:0000256" key="2">
    <source>
        <dbReference type="ARBA" id="ARBA00004613"/>
    </source>
</evidence>
<dbReference type="Gene3D" id="1.25.40.20">
    <property type="entry name" value="Ankyrin repeat-containing domain"/>
    <property type="match status" value="1"/>
</dbReference>
<evidence type="ECO:0000256" key="9">
    <source>
        <dbReference type="ARBA" id="ARBA00023298"/>
    </source>
</evidence>
<keyword evidence="5" id="KW-1052">Target cell membrane</keyword>
<dbReference type="Proteomes" id="UP001054945">
    <property type="component" value="Unassembled WGS sequence"/>
</dbReference>
<keyword evidence="4" id="KW-0964">Secreted</keyword>
<evidence type="ECO:0000256" key="4">
    <source>
        <dbReference type="ARBA" id="ARBA00022525"/>
    </source>
</evidence>
<evidence type="ECO:0000256" key="6">
    <source>
        <dbReference type="ARBA" id="ARBA00022656"/>
    </source>
</evidence>
<protein>
    <submittedName>
        <fullName evidence="11">Synphilin-1</fullName>
    </submittedName>
</protein>
<keyword evidence="9" id="KW-0472">Membrane</keyword>